<gene>
    <name evidence="1" type="ORF">Q767_05935</name>
</gene>
<proteinExistence type="predicted"/>
<dbReference type="Gene3D" id="2.60.40.1930">
    <property type="match status" value="1"/>
</dbReference>
<dbReference type="AlphaFoldDB" id="A0A0A2MYA8"/>
<protein>
    <recommendedName>
        <fullName evidence="3">Macroglobulin domain-containing protein</fullName>
    </recommendedName>
</protein>
<evidence type="ECO:0000313" key="2">
    <source>
        <dbReference type="Proteomes" id="UP000030149"/>
    </source>
</evidence>
<evidence type="ECO:0000313" key="1">
    <source>
        <dbReference type="EMBL" id="KGO96443.1"/>
    </source>
</evidence>
<reference evidence="2" key="1">
    <citation type="submission" date="2013-09" db="EMBL/GenBank/DDBJ databases">
        <authorList>
            <person name="Zeng Z."/>
            <person name="Chen C."/>
        </authorList>
    </citation>
    <scope>NUCLEOTIDE SEQUENCE [LARGE SCALE GENOMIC DNA]</scope>
    <source>
        <strain evidence="2">DK69</strain>
    </source>
</reference>
<dbReference type="Gene3D" id="2.170.130.10">
    <property type="entry name" value="TonB-dependent receptor, plug domain"/>
    <property type="match status" value="1"/>
</dbReference>
<evidence type="ECO:0008006" key="3">
    <source>
        <dbReference type="Google" id="ProtNLM"/>
    </source>
</evidence>
<dbReference type="EMBL" id="JRLZ01000004">
    <property type="protein sequence ID" value="KGO96443.1"/>
    <property type="molecule type" value="Genomic_DNA"/>
</dbReference>
<sequence>MRKIIHILALLFVTSNFVFGQSTRIITPINQINTIDESVYLHCSTTTLLCGETLLFKVYALNTKQKTLRATSKIGYVELVDNRNSSVLKQKIVIKNGTGQGDFFISTSLKTGNYKLIAYTNWTLNKGEKGIYKTDIFIINPFERVPLEESTLKQPSNNVLSEKRIDNIKSDNSLLSIKTDKSKYAVREKINLTIQSNVKNEIKGNFSISVRKTDSLPEHKTATSIDFLNMTAPQNNSNSEKSRFLPEMRGEIISGKISSKDNSKSLKDKIVSLSIPGKYFGIKMAKTDENGKFNFILDEHPGSSNAIIQVVENDRKEYTVALEDAIKPDLSMLSNITSLQLNPKNKIDIENRSIANQIENSYFQKKKDSLAEISKTSPFFHPLEKEYILDDYTRFPTLKETIIEVLDNVYYTKNENGYSIRLRTSSSQEDSFGEALVMVNGLLLQDNTELFDYDTQNIYKVSLVNHAYVYGSKIYSGVINFVTKKNDYETKTTGDFIKTVIIDRPQTRKKYFTPNYTENDFARIPDFRYQLLWEPEINLAGQKTSLFFFASDVKGQFEISLEGFTEKGEAVSLKEFITVE</sequence>
<dbReference type="Proteomes" id="UP000030149">
    <property type="component" value="Unassembled WGS sequence"/>
</dbReference>
<dbReference type="RefSeq" id="WP_035630037.1">
    <property type="nucleotide sequence ID" value="NZ_AVCS01000009.1"/>
</dbReference>
<dbReference type="InterPro" id="IPR037066">
    <property type="entry name" value="Plug_dom_sf"/>
</dbReference>
<name>A0A0A2MYA8_9FLAO</name>
<reference evidence="1 2" key="2">
    <citation type="journal article" date="2015" name="Stand. Genomic Sci.">
        <title>High quality draft genomic sequence of Flavobacterium enshiense DK69(T) and comparison among Flavobacterium genomes.</title>
        <authorList>
            <person name="Zeng Z."/>
            <person name="Chen C."/>
            <person name="Du H."/>
            <person name="Wang G."/>
            <person name="Li M."/>
        </authorList>
    </citation>
    <scope>NUCLEOTIDE SEQUENCE [LARGE SCALE GENOMIC DNA]</scope>
    <source>
        <strain evidence="1 2">DK69</strain>
    </source>
</reference>
<dbReference type="eggNOG" id="COG2373">
    <property type="taxonomic scope" value="Bacteria"/>
</dbReference>
<accession>A0A0A2MYA8</accession>
<dbReference type="PATRIC" id="fig|1107311.5.peg.2383"/>
<keyword evidence="2" id="KW-1185">Reference proteome</keyword>
<comment type="caution">
    <text evidence="1">The sequence shown here is derived from an EMBL/GenBank/DDBJ whole genome shotgun (WGS) entry which is preliminary data.</text>
</comment>
<organism evidence="1 2">
    <name type="scientific">Flavobacterium enshiense DK69</name>
    <dbReference type="NCBI Taxonomy" id="1107311"/>
    <lineage>
        <taxon>Bacteria</taxon>
        <taxon>Pseudomonadati</taxon>
        <taxon>Bacteroidota</taxon>
        <taxon>Flavobacteriia</taxon>
        <taxon>Flavobacteriales</taxon>
        <taxon>Flavobacteriaceae</taxon>
        <taxon>Flavobacterium</taxon>
    </lineage>
</organism>
<dbReference type="OrthoDB" id="679547at2"/>
<dbReference type="STRING" id="1107311.Q767_05935"/>